<proteinExistence type="predicted"/>
<reference evidence="2" key="2">
    <citation type="submission" date="2020-09" db="EMBL/GenBank/DDBJ databases">
        <authorList>
            <person name="Sun Q."/>
            <person name="Ohkuma M."/>
        </authorList>
    </citation>
    <scope>NUCLEOTIDE SEQUENCE</scope>
    <source>
        <strain evidence="2">JCM 4369</strain>
    </source>
</reference>
<evidence type="ECO:0000313" key="3">
    <source>
        <dbReference type="Proteomes" id="UP000618795"/>
    </source>
</evidence>
<gene>
    <name evidence="2" type="ORF">GCM10010260_71940</name>
</gene>
<dbReference type="AlphaFoldDB" id="A0A918MFL2"/>
<evidence type="ECO:0000313" key="2">
    <source>
        <dbReference type="EMBL" id="GGV21330.1"/>
    </source>
</evidence>
<accession>A0A918MFL2</accession>
<organism evidence="2 3">
    <name type="scientific">Streptomyces filipinensis</name>
    <dbReference type="NCBI Taxonomy" id="66887"/>
    <lineage>
        <taxon>Bacteria</taxon>
        <taxon>Bacillati</taxon>
        <taxon>Actinomycetota</taxon>
        <taxon>Actinomycetes</taxon>
        <taxon>Kitasatosporales</taxon>
        <taxon>Streptomycetaceae</taxon>
        <taxon>Streptomyces</taxon>
    </lineage>
</organism>
<name>A0A918MFL2_9ACTN</name>
<keyword evidence="3" id="KW-1185">Reference proteome</keyword>
<feature type="transmembrane region" description="Helical" evidence="1">
    <location>
        <begin position="308"/>
        <end position="327"/>
    </location>
</feature>
<keyword evidence="1" id="KW-0472">Membrane</keyword>
<reference evidence="2" key="1">
    <citation type="journal article" date="2014" name="Int. J. Syst. Evol. Microbiol.">
        <title>Complete genome sequence of Corynebacterium casei LMG S-19264T (=DSM 44701T), isolated from a smear-ripened cheese.</title>
        <authorList>
            <consortium name="US DOE Joint Genome Institute (JGI-PGF)"/>
            <person name="Walter F."/>
            <person name="Albersmeier A."/>
            <person name="Kalinowski J."/>
            <person name="Ruckert C."/>
        </authorList>
    </citation>
    <scope>NUCLEOTIDE SEQUENCE</scope>
    <source>
        <strain evidence="2">JCM 4369</strain>
    </source>
</reference>
<evidence type="ECO:0000256" key="1">
    <source>
        <dbReference type="SAM" id="Phobius"/>
    </source>
</evidence>
<protein>
    <submittedName>
        <fullName evidence="2">Uncharacterized protein</fullName>
    </submittedName>
</protein>
<feature type="transmembrane region" description="Helical" evidence="1">
    <location>
        <begin position="243"/>
        <end position="261"/>
    </location>
</feature>
<keyword evidence="1" id="KW-0812">Transmembrane</keyword>
<sequence length="349" mass="36528">MVGSIEPDSRITPPIKAADGARAACRALGGELARAGCDLAVFSSKPHYAEPHVVEGYAAPGGEGRSGVVFAHVPRQRDLGFALPEGSPAELRTVRDSSTEWEVSFYRTLLSCDGVILIGGGQSTRAAGVVAMSQRIPVLPVAAFGGGASLVWANLDKVRNDTLDEDISLLGGDWTEASAAELTACLLRQRDRRLAARRREEEGLHQRVVRERLGLGVAVLFVLASLVALVLAGDPGPADGRSLATLVSAPLLASMGGAIIRNSFEANARGLLAAVRGLGAGLVSVFLYVASQLLALPGLLDQLDVRRLLFFVIPLGFSSGFTFDLVYERLRNGGTPPSLDPPPGTSTGG</sequence>
<dbReference type="Proteomes" id="UP000618795">
    <property type="component" value="Unassembled WGS sequence"/>
</dbReference>
<feature type="transmembrane region" description="Helical" evidence="1">
    <location>
        <begin position="273"/>
        <end position="296"/>
    </location>
</feature>
<keyword evidence="1" id="KW-1133">Transmembrane helix</keyword>
<comment type="caution">
    <text evidence="2">The sequence shown here is derived from an EMBL/GenBank/DDBJ whole genome shotgun (WGS) entry which is preliminary data.</text>
</comment>
<dbReference type="EMBL" id="BMTD01000023">
    <property type="protein sequence ID" value="GGV21330.1"/>
    <property type="molecule type" value="Genomic_DNA"/>
</dbReference>
<feature type="transmembrane region" description="Helical" evidence="1">
    <location>
        <begin position="213"/>
        <end position="231"/>
    </location>
</feature>